<proteinExistence type="predicted"/>
<keyword evidence="2" id="KW-1185">Reference proteome</keyword>
<sequence length="200" mass="21540">WGYDGVVGGTPSLPLLLLSASAPPSLLPSPPESLDNGYVHSRSDVASIVVGHLSTRVPSASKSLRDNSLVPTFLQHRFLNSKCPPSHFRPPVFPAARNSPSYLTQTPILLQELTGSFQMSGGVTSKPPAAEVTRNTLKACKDSHRRARRSCVLAQLPRGLKETPLVPTPRLLIDRSLEGLCGHSLILQSVEGEKSLPVKR</sequence>
<feature type="non-terminal residue" evidence="1">
    <location>
        <position position="1"/>
    </location>
</feature>
<evidence type="ECO:0000313" key="1">
    <source>
        <dbReference type="EMBL" id="KAG7163809.1"/>
    </source>
</evidence>
<dbReference type="Proteomes" id="UP000747542">
    <property type="component" value="Unassembled WGS sequence"/>
</dbReference>
<dbReference type="EMBL" id="JAHLQT010026219">
    <property type="protein sequence ID" value="KAG7163809.1"/>
    <property type="molecule type" value="Genomic_DNA"/>
</dbReference>
<name>A0A8J5K2J9_HOMAM</name>
<reference evidence="1" key="1">
    <citation type="journal article" date="2021" name="Sci. Adv.">
        <title>The American lobster genome reveals insights on longevity, neural, and immune adaptations.</title>
        <authorList>
            <person name="Polinski J.M."/>
            <person name="Zimin A.V."/>
            <person name="Clark K.F."/>
            <person name="Kohn A.B."/>
            <person name="Sadowski N."/>
            <person name="Timp W."/>
            <person name="Ptitsyn A."/>
            <person name="Khanna P."/>
            <person name="Romanova D.Y."/>
            <person name="Williams P."/>
            <person name="Greenwood S.J."/>
            <person name="Moroz L.L."/>
            <person name="Walt D.R."/>
            <person name="Bodnar A.G."/>
        </authorList>
    </citation>
    <scope>NUCLEOTIDE SEQUENCE</scope>
    <source>
        <strain evidence="1">GMGI-L3</strain>
    </source>
</reference>
<accession>A0A8J5K2J9</accession>
<comment type="caution">
    <text evidence="1">The sequence shown here is derived from an EMBL/GenBank/DDBJ whole genome shotgun (WGS) entry which is preliminary data.</text>
</comment>
<evidence type="ECO:0000313" key="2">
    <source>
        <dbReference type="Proteomes" id="UP000747542"/>
    </source>
</evidence>
<gene>
    <name evidence="1" type="ORF">Hamer_G023610</name>
</gene>
<organism evidence="1 2">
    <name type="scientific">Homarus americanus</name>
    <name type="common">American lobster</name>
    <dbReference type="NCBI Taxonomy" id="6706"/>
    <lineage>
        <taxon>Eukaryota</taxon>
        <taxon>Metazoa</taxon>
        <taxon>Ecdysozoa</taxon>
        <taxon>Arthropoda</taxon>
        <taxon>Crustacea</taxon>
        <taxon>Multicrustacea</taxon>
        <taxon>Malacostraca</taxon>
        <taxon>Eumalacostraca</taxon>
        <taxon>Eucarida</taxon>
        <taxon>Decapoda</taxon>
        <taxon>Pleocyemata</taxon>
        <taxon>Astacidea</taxon>
        <taxon>Nephropoidea</taxon>
        <taxon>Nephropidae</taxon>
        <taxon>Homarus</taxon>
    </lineage>
</organism>
<dbReference type="AlphaFoldDB" id="A0A8J5K2J9"/>
<protein>
    <submittedName>
        <fullName evidence="1">Uncharacterized protein</fullName>
    </submittedName>
</protein>